<accession>A0A839H815</accession>
<evidence type="ECO:0000313" key="1">
    <source>
        <dbReference type="EMBL" id="MBB1122798.1"/>
    </source>
</evidence>
<reference evidence="1 2" key="1">
    <citation type="submission" date="2020-07" db="EMBL/GenBank/DDBJ databases">
        <title>Description of Limosilactobacillus balticus sp. nov., Limosilactobacillus agrestis sp. nov., Limosilactobacillus albertensis sp. nov., Limosilactobacillus rudii sp. nov., Limosilactobacillus fastidiosus sp. nov., five novel Limosilactobacillus species isolated from the vertebrate gastrointestinal tract, and proposal of 6 subspecies of Limosilactobacillus reuteri adapted to the gastrointestinal tract of specific vertebrate hosts.</title>
        <authorList>
            <person name="Li F."/>
            <person name="Cheng C."/>
            <person name="Zheng J."/>
            <person name="Quevedo R.M."/>
            <person name="Li J."/>
            <person name="Roos S."/>
            <person name="Gaenzle M.G."/>
            <person name="Walter J."/>
        </authorList>
    </citation>
    <scope>NUCLEOTIDE SEQUENCE [LARGE SCALE GENOMIC DNA]</scope>
    <source>
        <strain evidence="1 2">Lr3000</strain>
    </source>
</reference>
<protein>
    <submittedName>
        <fullName evidence="1">AlwI family type II restriction endonuclease</fullName>
    </submittedName>
</protein>
<keyword evidence="1" id="KW-0540">Nuclease</keyword>
<dbReference type="Proteomes" id="UP000547628">
    <property type="component" value="Unassembled WGS sequence"/>
</dbReference>
<dbReference type="AlphaFoldDB" id="A0A839H815"/>
<sequence length="567" mass="66153">MAGFSSRYMTMSTSPRSPQRVPYYLSLLEQFEGKEWNNETQVNYYKAMVSNQLGDFSIGKSKHPEMSARDKITRAPKALGLVELKPRIRITEPGKQIQNKYIFQDVLTKQLLKYQLPSPLFPERQDNKGMFNIKPYLELLRLVYIVGDLSRSEFYAFGVTMTDYHDFDKTVERIKEYRKEAKQNHIHARKHYHDYMMKYVSNLYSDKIESDDVKVRETKSKSSEKFIKTKFNNVGDYGNAFLRYLTGTGLVVVNKKLQVVVAPNREDDVEYILNNVSREAKKYSNTEYNKLLFDVNYPKLLSDSPRELINKINQLDARLSEYKDVANRSYEGISSLELKKLQYEKEDELDQLVREQYAKSLKSYDNKEVEDVLDTFQHIKSQDYFDNPLYLEWNTWRAITMIDNGNIKGSFKTNSNGDPINTAPGNTADIVGDYGDFNMICEVTMSSGKKQYEMENEPVTRHLGELRTKENGKETFGLFVAKTIQPNVITEFYYKHLIPTKLYGGTVEFIPLTIDDFAKFFKNVTQDGHKLNEDDIHKIHSKTIEYAKSADDEADWYNKIRDYMLSM</sequence>
<dbReference type="Pfam" id="PF09491">
    <property type="entry name" value="RE_AlwI"/>
    <property type="match status" value="1"/>
</dbReference>
<dbReference type="EMBL" id="JACIVD010000048">
    <property type="protein sequence ID" value="MBB1122798.1"/>
    <property type="molecule type" value="Genomic_DNA"/>
</dbReference>
<gene>
    <name evidence="1" type="ORF">H5S41_02285</name>
</gene>
<dbReference type="CDD" id="cd22316">
    <property type="entry name" value="BspD6I-like"/>
    <property type="match status" value="1"/>
</dbReference>
<keyword evidence="1" id="KW-0378">Hydrolase</keyword>
<keyword evidence="1" id="KW-0255">Endonuclease</keyword>
<name>A0A839H815_9LACO</name>
<dbReference type="InterPro" id="IPR018573">
    <property type="entry name" value="Restrct_endonuc_II_AlwI"/>
</dbReference>
<dbReference type="GO" id="GO:0004519">
    <property type="term" value="F:endonuclease activity"/>
    <property type="evidence" value="ECO:0007669"/>
    <property type="project" value="UniProtKB-KW"/>
</dbReference>
<organism evidence="1 2">
    <name type="scientific">Limosilactobacillus albertensis</name>
    <dbReference type="NCBI Taxonomy" id="2759752"/>
    <lineage>
        <taxon>Bacteria</taxon>
        <taxon>Bacillati</taxon>
        <taxon>Bacillota</taxon>
        <taxon>Bacilli</taxon>
        <taxon>Lactobacillales</taxon>
        <taxon>Lactobacillaceae</taxon>
        <taxon>Limosilactobacillus</taxon>
    </lineage>
</organism>
<evidence type="ECO:0000313" key="2">
    <source>
        <dbReference type="Proteomes" id="UP000547628"/>
    </source>
</evidence>
<dbReference type="RefSeq" id="WP_182602103.1">
    <property type="nucleotide sequence ID" value="NZ_JACIVD010000048.1"/>
</dbReference>
<comment type="caution">
    <text evidence="1">The sequence shown here is derived from an EMBL/GenBank/DDBJ whole genome shotgun (WGS) entry which is preliminary data.</text>
</comment>
<proteinExistence type="predicted"/>
<dbReference type="Gene3D" id="3.40.91.50">
    <property type="match status" value="1"/>
</dbReference>